<evidence type="ECO:0000259" key="1">
    <source>
        <dbReference type="PROSITE" id="PS50093"/>
    </source>
</evidence>
<comment type="caution">
    <text evidence="2">The sequence shown here is derived from an EMBL/GenBank/DDBJ whole genome shotgun (WGS) entry which is preliminary data.</text>
</comment>
<reference evidence="2 3" key="1">
    <citation type="journal article" date="2015" name="Nature">
        <title>rRNA introns, odd ribosomes, and small enigmatic genomes across a large radiation of phyla.</title>
        <authorList>
            <person name="Brown C.T."/>
            <person name="Hug L.A."/>
            <person name="Thomas B.C."/>
            <person name="Sharon I."/>
            <person name="Castelle C.J."/>
            <person name="Singh A."/>
            <person name="Wilkins M.J."/>
            <person name="Williams K.H."/>
            <person name="Banfield J.F."/>
        </authorList>
    </citation>
    <scope>NUCLEOTIDE SEQUENCE [LARGE SCALE GENOMIC DNA]</scope>
</reference>
<dbReference type="Proteomes" id="UP000034911">
    <property type="component" value="Unassembled WGS sequence"/>
</dbReference>
<feature type="domain" description="PKD" evidence="1">
    <location>
        <begin position="60"/>
        <end position="117"/>
    </location>
</feature>
<dbReference type="STRING" id="1619050.UX20_C0018G0010"/>
<dbReference type="SUPFAM" id="SSF49299">
    <property type="entry name" value="PKD domain"/>
    <property type="match status" value="1"/>
</dbReference>
<organism evidence="2 3">
    <name type="scientific">Candidatus Magasanikbacteria bacterium GW2011_GWC2_45_8</name>
    <dbReference type="NCBI Taxonomy" id="1619050"/>
    <lineage>
        <taxon>Bacteria</taxon>
        <taxon>Candidatus Magasanikiibacteriota</taxon>
    </lineage>
</organism>
<dbReference type="PROSITE" id="PS50093">
    <property type="entry name" value="PKD"/>
    <property type="match status" value="1"/>
</dbReference>
<dbReference type="InterPro" id="IPR035986">
    <property type="entry name" value="PKD_dom_sf"/>
</dbReference>
<evidence type="ECO:0000313" key="3">
    <source>
        <dbReference type="Proteomes" id="UP000034911"/>
    </source>
</evidence>
<dbReference type="AlphaFoldDB" id="A0A0G1MZ93"/>
<evidence type="ECO:0000313" key="2">
    <source>
        <dbReference type="EMBL" id="KKU13564.1"/>
    </source>
</evidence>
<dbReference type="PATRIC" id="fig|1619050.3.peg.399"/>
<dbReference type="InterPro" id="IPR000601">
    <property type="entry name" value="PKD_dom"/>
</dbReference>
<proteinExistence type="predicted"/>
<dbReference type="InterPro" id="IPR013783">
    <property type="entry name" value="Ig-like_fold"/>
</dbReference>
<feature type="non-terminal residue" evidence="2">
    <location>
        <position position="1"/>
    </location>
</feature>
<accession>A0A0G1MZ93</accession>
<protein>
    <submittedName>
        <fullName evidence="2">Cell surface protein</fullName>
    </submittedName>
</protein>
<dbReference type="CDD" id="cd00146">
    <property type="entry name" value="PKD"/>
    <property type="match status" value="1"/>
</dbReference>
<name>A0A0G1MZ93_9BACT</name>
<dbReference type="Pfam" id="PF18911">
    <property type="entry name" value="PKD_4"/>
    <property type="match status" value="1"/>
</dbReference>
<dbReference type="Gene3D" id="2.60.40.10">
    <property type="entry name" value="Immunoglobulins"/>
    <property type="match status" value="1"/>
</dbReference>
<gene>
    <name evidence="2" type="ORF">UX20_C0018G0010</name>
</gene>
<sequence>WGTATPGWTILNYYNYLPAQWKHYKIPIGTHYTGLTDSIFFINRGPATTNSAFKNIRIYENTQDAFTYAWDVDNDGTTDATTKNFFYTYSSAGTYTATLKVSDGMSTVTKQMTVTVQ</sequence>
<dbReference type="EMBL" id="LCLH01000018">
    <property type="protein sequence ID" value="KKU13564.1"/>
    <property type="molecule type" value="Genomic_DNA"/>
</dbReference>